<evidence type="ECO:0000256" key="1">
    <source>
        <dbReference type="ARBA" id="ARBA00004123"/>
    </source>
</evidence>
<evidence type="ECO:0000256" key="9">
    <source>
        <dbReference type="SAM" id="MobiDB-lite"/>
    </source>
</evidence>
<evidence type="ECO:0000256" key="7">
    <source>
        <dbReference type="ARBA" id="ARBA00023306"/>
    </source>
</evidence>
<evidence type="ECO:0000256" key="6">
    <source>
        <dbReference type="ARBA" id="ARBA00023242"/>
    </source>
</evidence>
<dbReference type="PANTHER" id="PTHR13220:SF11">
    <property type="entry name" value="TIMELESS-INTERACTING PROTEIN"/>
    <property type="match status" value="1"/>
</dbReference>
<evidence type="ECO:0000313" key="12">
    <source>
        <dbReference type="Proteomes" id="UP000182444"/>
    </source>
</evidence>
<dbReference type="GO" id="GO:0043111">
    <property type="term" value="P:replication fork arrest"/>
    <property type="evidence" value="ECO:0007669"/>
    <property type="project" value="TreeGrafter"/>
</dbReference>
<feature type="domain" description="Chromosome segregation in meiosis protein 3" evidence="10">
    <location>
        <begin position="49"/>
        <end position="130"/>
    </location>
</feature>
<dbReference type="Pfam" id="PF07962">
    <property type="entry name" value="Swi3"/>
    <property type="match status" value="1"/>
</dbReference>
<evidence type="ECO:0000259" key="10">
    <source>
        <dbReference type="Pfam" id="PF07962"/>
    </source>
</evidence>
<dbReference type="KEGG" id="yli:2912821"/>
<accession>A0A1D8NI49</accession>
<dbReference type="GO" id="GO:0006974">
    <property type="term" value="P:DNA damage response"/>
    <property type="evidence" value="ECO:0007669"/>
    <property type="project" value="UniProtKB-KW"/>
</dbReference>
<comment type="function">
    <text evidence="8">Plays an important role in the control of DNA replication and the maintenance of replication fork stability.</text>
</comment>
<evidence type="ECO:0000313" key="11">
    <source>
        <dbReference type="EMBL" id="AOW05318.1"/>
    </source>
</evidence>
<reference evidence="11 12" key="1">
    <citation type="journal article" date="2016" name="PLoS ONE">
        <title>Sequence Assembly of Yarrowia lipolytica Strain W29/CLIB89 Shows Transposable Element Diversity.</title>
        <authorList>
            <person name="Magnan C."/>
            <person name="Yu J."/>
            <person name="Chang I."/>
            <person name="Jahn E."/>
            <person name="Kanomata Y."/>
            <person name="Wu J."/>
            <person name="Zeller M."/>
            <person name="Oakes M."/>
            <person name="Baldi P."/>
            <person name="Sandmeyer S."/>
        </authorList>
    </citation>
    <scope>NUCLEOTIDE SEQUENCE [LARGE SCALE GENOMIC DNA]</scope>
    <source>
        <strain evidence="12">CLIB89(W29)</strain>
    </source>
</reference>
<protein>
    <recommendedName>
        <fullName evidence="8">Chromosome segregation in meiosis protein</fullName>
    </recommendedName>
</protein>
<comment type="subcellular location">
    <subcellularLocation>
        <location evidence="1 8">Nucleus</location>
    </subcellularLocation>
</comment>
<sequence>MDNDYESPWGLSQLEAPADSQNIDSQPLNDDELGINTEVQVKRTRHVAKLDDTRMMDDKGLPALKHLCTKVNLKGNGHEVGDLGRLLDMYQMWSHDLFPKGQFKSLYPLTSKAGRTATVRGLRLAWIDEEQRKKQAADVATAVDELEDITDFRDRGRHFETEPRYSRQSEPPVETSVNVDNPDDLFVGMDSVDHRLVSDEDVDIQAEVSRREDDEDREQDVSELLEGARAQRDKDNSRSSGRLSLFDLGGSGSPSESDRGGSTLEGDIFGTGSLDPTPPPASETSTQAPAAQPPATQPPQAPAPTQPPSNQAPVKAPPQPMRQMDDLELDMLADFEPDFEDQEQHEPEPDPEDYEDDEAMAVMREMGL</sequence>
<evidence type="ECO:0000256" key="2">
    <source>
        <dbReference type="ARBA" id="ARBA00006075"/>
    </source>
</evidence>
<name>A0A1D8NI49_YARLL</name>
<feature type="compositionally biased region" description="Pro residues" evidence="9">
    <location>
        <begin position="291"/>
        <end position="307"/>
    </location>
</feature>
<dbReference type="VEuPathDB" id="FungiDB:YALI1_E15211g"/>
<dbReference type="GO" id="GO:0003677">
    <property type="term" value="F:DNA binding"/>
    <property type="evidence" value="ECO:0007669"/>
    <property type="project" value="TreeGrafter"/>
</dbReference>
<dbReference type="RefSeq" id="XP_503856.3">
    <property type="nucleotide sequence ID" value="XM_503856.3"/>
</dbReference>
<gene>
    <name evidence="11" type="ORF">YALI1_E15211g</name>
</gene>
<comment type="similarity">
    <text evidence="2 8">Belongs to the CSM3 family.</text>
</comment>
<evidence type="ECO:0000256" key="8">
    <source>
        <dbReference type="RuleBase" id="RU366049"/>
    </source>
</evidence>
<dbReference type="InterPro" id="IPR040038">
    <property type="entry name" value="TIPIN/Csm3/Swi3"/>
</dbReference>
<dbReference type="Proteomes" id="UP000182444">
    <property type="component" value="Chromosome 1E"/>
</dbReference>
<keyword evidence="5" id="KW-0236">DNA replication inhibitor</keyword>
<comment type="subunit">
    <text evidence="3">Component of the fork protection complex (FPC) consisting of TOF1 and CSM3.</text>
</comment>
<feature type="compositionally biased region" description="Polar residues" evidence="9">
    <location>
        <begin position="19"/>
        <end position="28"/>
    </location>
</feature>
<dbReference type="InterPro" id="IPR012923">
    <property type="entry name" value="Csm3"/>
</dbReference>
<dbReference type="AlphaFoldDB" id="A0A1D8NI49"/>
<dbReference type="GeneID" id="2912821"/>
<feature type="region of interest" description="Disordered" evidence="9">
    <location>
        <begin position="153"/>
        <end position="183"/>
    </location>
</feature>
<feature type="region of interest" description="Disordered" evidence="9">
    <location>
        <begin position="1"/>
        <end position="33"/>
    </location>
</feature>
<dbReference type="eggNOG" id="KOG3004">
    <property type="taxonomic scope" value="Eukaryota"/>
</dbReference>
<keyword evidence="7 8" id="KW-0131">Cell cycle</keyword>
<dbReference type="VEuPathDB" id="FungiDB:YALI0_E12287g"/>
<feature type="compositionally biased region" description="Acidic residues" evidence="9">
    <location>
        <begin position="349"/>
        <end position="358"/>
    </location>
</feature>
<feature type="compositionally biased region" description="Acidic residues" evidence="9">
    <location>
        <begin position="326"/>
        <end position="341"/>
    </location>
</feature>
<keyword evidence="6 8" id="KW-0539">Nucleus</keyword>
<proteinExistence type="inferred from homology"/>
<dbReference type="GO" id="GO:0031298">
    <property type="term" value="C:replication fork protection complex"/>
    <property type="evidence" value="ECO:0007669"/>
    <property type="project" value="TreeGrafter"/>
</dbReference>
<dbReference type="GO" id="GO:0031297">
    <property type="term" value="P:replication fork processing"/>
    <property type="evidence" value="ECO:0007669"/>
    <property type="project" value="UniProtKB-UniRule"/>
</dbReference>
<feature type="compositionally biased region" description="Basic and acidic residues" evidence="9">
    <location>
        <begin position="153"/>
        <end position="167"/>
    </location>
</feature>
<organism evidence="11 12">
    <name type="scientific">Yarrowia lipolytica</name>
    <name type="common">Candida lipolytica</name>
    <dbReference type="NCBI Taxonomy" id="4952"/>
    <lineage>
        <taxon>Eukaryota</taxon>
        <taxon>Fungi</taxon>
        <taxon>Dikarya</taxon>
        <taxon>Ascomycota</taxon>
        <taxon>Saccharomycotina</taxon>
        <taxon>Dipodascomycetes</taxon>
        <taxon>Dipodascales</taxon>
        <taxon>Dipodascales incertae sedis</taxon>
        <taxon>Yarrowia</taxon>
    </lineage>
</organism>
<keyword evidence="4 8" id="KW-0227">DNA damage</keyword>
<evidence type="ECO:0000256" key="3">
    <source>
        <dbReference type="ARBA" id="ARBA00011217"/>
    </source>
</evidence>
<evidence type="ECO:0000256" key="5">
    <source>
        <dbReference type="ARBA" id="ARBA00022880"/>
    </source>
</evidence>
<dbReference type="EMBL" id="CP017557">
    <property type="protein sequence ID" value="AOW05318.1"/>
    <property type="molecule type" value="Genomic_DNA"/>
</dbReference>
<feature type="region of interest" description="Disordered" evidence="9">
    <location>
        <begin position="203"/>
        <end position="358"/>
    </location>
</feature>
<dbReference type="GO" id="GO:0000076">
    <property type="term" value="P:DNA replication checkpoint signaling"/>
    <property type="evidence" value="ECO:0007669"/>
    <property type="project" value="UniProtKB-UniRule"/>
</dbReference>
<dbReference type="PANTHER" id="PTHR13220">
    <property type="entry name" value="TIMELESS INTERACTING-RELATED"/>
    <property type="match status" value="1"/>
</dbReference>
<feature type="compositionally biased region" description="Acidic residues" evidence="9">
    <location>
        <begin position="213"/>
        <end position="223"/>
    </location>
</feature>
<evidence type="ECO:0000256" key="4">
    <source>
        <dbReference type="ARBA" id="ARBA00022763"/>
    </source>
</evidence>